<dbReference type="GO" id="GO:0009341">
    <property type="term" value="C:beta-galactosidase complex"/>
    <property type="evidence" value="ECO:0007669"/>
    <property type="project" value="InterPro"/>
</dbReference>
<comment type="caution">
    <text evidence="12">The sequence shown here is derived from an EMBL/GenBank/DDBJ whole genome shotgun (WGS) entry which is preliminary data.</text>
</comment>
<evidence type="ECO:0000313" key="13">
    <source>
        <dbReference type="Proteomes" id="UP000702964"/>
    </source>
</evidence>
<dbReference type="FunFam" id="3.40.50.720:FF:000095">
    <property type="entry name" value="NADP-dependent malic enzyme"/>
    <property type="match status" value="1"/>
</dbReference>
<comment type="cofactor">
    <cofactor evidence="2">
        <name>Mn(2+)</name>
        <dbReference type="ChEBI" id="CHEBI:29035"/>
    </cofactor>
</comment>
<dbReference type="PANTHER" id="PTHR36447:SF1">
    <property type="entry name" value="BETA-GALACTOSIDASE GANA"/>
    <property type="match status" value="1"/>
</dbReference>
<dbReference type="InterPro" id="IPR013780">
    <property type="entry name" value="Glyco_hydro_b"/>
</dbReference>
<dbReference type="InterPro" id="IPR012301">
    <property type="entry name" value="Malic_N_dom"/>
</dbReference>
<dbReference type="EMBL" id="AOFI03000005">
    <property type="protein sequence ID" value="KAF4325418.1"/>
    <property type="molecule type" value="Genomic_DNA"/>
</dbReference>
<dbReference type="GO" id="GO:0046872">
    <property type="term" value="F:metal ion binding"/>
    <property type="evidence" value="ECO:0007669"/>
    <property type="project" value="UniProtKB-KW"/>
</dbReference>
<dbReference type="FunFam" id="3.40.50.10380:FF:000003">
    <property type="entry name" value="NADP-dependent malic enzyme"/>
    <property type="match status" value="1"/>
</dbReference>
<dbReference type="SMART" id="SM00919">
    <property type="entry name" value="Malic_M"/>
    <property type="match status" value="1"/>
</dbReference>
<proteinExistence type="inferred from homology"/>
<dbReference type="CDD" id="cd03143">
    <property type="entry name" value="A4_beta-galactosidase_middle_domain"/>
    <property type="match status" value="1"/>
</dbReference>
<evidence type="ECO:0000256" key="5">
    <source>
        <dbReference type="ARBA" id="ARBA00012756"/>
    </source>
</evidence>
<dbReference type="InterPro" id="IPR037062">
    <property type="entry name" value="Malic_N_dom_sf"/>
</dbReference>
<evidence type="ECO:0000256" key="7">
    <source>
        <dbReference type="ARBA" id="ARBA00022801"/>
    </source>
</evidence>
<dbReference type="Gene3D" id="3.40.50.10380">
    <property type="entry name" value="Malic enzyme, N-terminal domain"/>
    <property type="match status" value="1"/>
</dbReference>
<dbReference type="Pfam" id="PF08532">
    <property type="entry name" value="Glyco_hydro_42M"/>
    <property type="match status" value="1"/>
</dbReference>
<keyword evidence="9" id="KW-0326">Glycosidase</keyword>
<evidence type="ECO:0000259" key="10">
    <source>
        <dbReference type="SMART" id="SM00919"/>
    </source>
</evidence>
<dbReference type="GO" id="GO:0016616">
    <property type="term" value="F:oxidoreductase activity, acting on the CH-OH group of donors, NAD or NADP as acceptor"/>
    <property type="evidence" value="ECO:0007669"/>
    <property type="project" value="InterPro"/>
</dbReference>
<dbReference type="Pfam" id="PF08533">
    <property type="entry name" value="Glyco_hydro_42C"/>
    <property type="match status" value="1"/>
</dbReference>
<dbReference type="InterPro" id="IPR029062">
    <property type="entry name" value="Class_I_gatase-like"/>
</dbReference>
<dbReference type="Proteomes" id="UP000702964">
    <property type="component" value="Unassembled WGS sequence"/>
</dbReference>
<dbReference type="InterPro" id="IPR003476">
    <property type="entry name" value="Glyco_hydro_42"/>
</dbReference>
<dbReference type="InterPro" id="IPR013738">
    <property type="entry name" value="Beta_galactosidase_Trimer"/>
</dbReference>
<dbReference type="PANTHER" id="PTHR36447">
    <property type="entry name" value="BETA-GALACTOSIDASE GANA"/>
    <property type="match status" value="1"/>
</dbReference>
<dbReference type="SUPFAM" id="SSF51445">
    <property type="entry name" value="(Trans)glycosidases"/>
    <property type="match status" value="1"/>
</dbReference>
<reference evidence="12" key="1">
    <citation type="journal article" date="2015" name="Genom Data">
        <title>Draft genome sequences of Phytophthora kernoviae and Phytophthora ramorum lineage EU2 from Scotland.</title>
        <authorList>
            <person name="Sambles C."/>
            <person name="Schlenzig A."/>
            <person name="O'Neill P."/>
            <person name="Grant M."/>
            <person name="Studholme D.J."/>
        </authorList>
    </citation>
    <scope>NUCLEOTIDE SEQUENCE</scope>
    <source>
        <strain evidence="12">00238/432</strain>
    </source>
</reference>
<evidence type="ECO:0000256" key="1">
    <source>
        <dbReference type="ARBA" id="ARBA00001412"/>
    </source>
</evidence>
<dbReference type="Gene3D" id="2.60.40.1180">
    <property type="entry name" value="Golgi alpha-mannosidase II"/>
    <property type="match status" value="1"/>
</dbReference>
<dbReference type="GO" id="GO:0051287">
    <property type="term" value="F:NAD binding"/>
    <property type="evidence" value="ECO:0007669"/>
    <property type="project" value="InterPro"/>
</dbReference>
<evidence type="ECO:0000256" key="3">
    <source>
        <dbReference type="ARBA" id="ARBA00001946"/>
    </source>
</evidence>
<dbReference type="GO" id="GO:0006012">
    <property type="term" value="P:galactose metabolic process"/>
    <property type="evidence" value="ECO:0007669"/>
    <property type="project" value="InterPro"/>
</dbReference>
<dbReference type="SUPFAM" id="SSF53223">
    <property type="entry name" value="Aminoacid dehydrogenase-like, N-terminal domain"/>
    <property type="match status" value="1"/>
</dbReference>
<dbReference type="SMART" id="SM01274">
    <property type="entry name" value="malic"/>
    <property type="match status" value="1"/>
</dbReference>
<dbReference type="AlphaFoldDB" id="A0A8J4WBC0"/>
<evidence type="ECO:0000256" key="8">
    <source>
        <dbReference type="ARBA" id="ARBA00023002"/>
    </source>
</evidence>
<dbReference type="SUPFAM" id="SSF52317">
    <property type="entry name" value="Class I glutamine amidotransferase-like"/>
    <property type="match status" value="1"/>
</dbReference>
<keyword evidence="8" id="KW-0560">Oxidoreductase</keyword>
<comment type="similarity">
    <text evidence="4">Belongs to the glycosyl hydrolase 42 family.</text>
</comment>
<dbReference type="CDD" id="cd05311">
    <property type="entry name" value="NAD_bind_2_malic_enz"/>
    <property type="match status" value="1"/>
</dbReference>
<dbReference type="Pfam" id="PF02449">
    <property type="entry name" value="Glyco_hydro_42"/>
    <property type="match status" value="1"/>
</dbReference>
<name>A0A8J4WBC0_9STRA</name>
<feature type="domain" description="Malic enzyme NAD-binding" evidence="10">
    <location>
        <begin position="873"/>
        <end position="1095"/>
    </location>
</feature>
<comment type="cofactor">
    <cofactor evidence="3">
        <name>Mg(2+)</name>
        <dbReference type="ChEBI" id="CHEBI:18420"/>
    </cofactor>
</comment>
<dbReference type="InterPro" id="IPR017853">
    <property type="entry name" value="GH"/>
</dbReference>
<keyword evidence="7" id="KW-0378">Hydrolase</keyword>
<evidence type="ECO:0000259" key="11">
    <source>
        <dbReference type="SMART" id="SM01274"/>
    </source>
</evidence>
<evidence type="ECO:0000256" key="4">
    <source>
        <dbReference type="ARBA" id="ARBA00005940"/>
    </source>
</evidence>
<dbReference type="InterPro" id="IPR046346">
    <property type="entry name" value="Aminoacid_DH-like_N_sf"/>
</dbReference>
<dbReference type="InterPro" id="IPR012302">
    <property type="entry name" value="Malic_NAD-bd"/>
</dbReference>
<evidence type="ECO:0000256" key="2">
    <source>
        <dbReference type="ARBA" id="ARBA00001936"/>
    </source>
</evidence>
<reference evidence="12" key="2">
    <citation type="submission" date="2020-02" db="EMBL/GenBank/DDBJ databases">
        <authorList>
            <person name="Studholme D.J."/>
        </authorList>
    </citation>
    <scope>NUCLEOTIDE SEQUENCE</scope>
    <source>
        <strain evidence="12">00238/432</strain>
    </source>
</reference>
<dbReference type="InterPro" id="IPR045213">
    <property type="entry name" value="Malic_NAD-bd_bact_type"/>
</dbReference>
<dbReference type="Gene3D" id="3.40.50.880">
    <property type="match status" value="1"/>
</dbReference>
<dbReference type="GO" id="GO:0004565">
    <property type="term" value="F:beta-galactosidase activity"/>
    <property type="evidence" value="ECO:0007669"/>
    <property type="project" value="UniProtKB-EC"/>
</dbReference>
<evidence type="ECO:0000256" key="9">
    <source>
        <dbReference type="ARBA" id="ARBA00023295"/>
    </source>
</evidence>
<dbReference type="SUPFAM" id="SSF51735">
    <property type="entry name" value="NAD(P)-binding Rossmann-fold domains"/>
    <property type="match status" value="1"/>
</dbReference>
<dbReference type="Pfam" id="PF03949">
    <property type="entry name" value="Malic_M"/>
    <property type="match status" value="1"/>
</dbReference>
<evidence type="ECO:0000256" key="6">
    <source>
        <dbReference type="ARBA" id="ARBA00022723"/>
    </source>
</evidence>
<dbReference type="Gene3D" id="3.20.20.80">
    <property type="entry name" value="Glycosidases"/>
    <property type="match status" value="1"/>
</dbReference>
<dbReference type="EC" id="3.2.1.23" evidence="5"/>
<dbReference type="GO" id="GO:0004470">
    <property type="term" value="F:malic enzyme activity"/>
    <property type="evidence" value="ECO:0007669"/>
    <property type="project" value="InterPro"/>
</dbReference>
<comment type="catalytic activity">
    <reaction evidence="1">
        <text>Hydrolysis of terminal non-reducing beta-D-galactose residues in beta-D-galactosides.</text>
        <dbReference type="EC" id="3.2.1.23"/>
    </reaction>
</comment>
<protein>
    <recommendedName>
        <fullName evidence="5">beta-galactosidase</fullName>
        <ecNumber evidence="5">3.2.1.23</ecNumber>
    </recommendedName>
</protein>
<dbReference type="Gene3D" id="3.40.50.720">
    <property type="entry name" value="NAD(P)-binding Rossmann-like Domain"/>
    <property type="match status" value="1"/>
</dbReference>
<keyword evidence="6" id="KW-0479">Metal-binding</keyword>
<dbReference type="InterPro" id="IPR013529">
    <property type="entry name" value="Glyco_hydro_42_N"/>
</dbReference>
<gene>
    <name evidence="12" type="ORF">G195_001007</name>
</gene>
<organism evidence="12 13">
    <name type="scientific">Phytophthora kernoviae 00238/432</name>
    <dbReference type="NCBI Taxonomy" id="1284355"/>
    <lineage>
        <taxon>Eukaryota</taxon>
        <taxon>Sar</taxon>
        <taxon>Stramenopiles</taxon>
        <taxon>Oomycota</taxon>
        <taxon>Peronosporomycetes</taxon>
        <taxon>Peronosporales</taxon>
        <taxon>Peronosporaceae</taxon>
        <taxon>Phytophthora</taxon>
    </lineage>
</organism>
<dbReference type="Pfam" id="PF00390">
    <property type="entry name" value="malic"/>
    <property type="match status" value="1"/>
</dbReference>
<dbReference type="InterPro" id="IPR013739">
    <property type="entry name" value="Beta_galactosidase_C"/>
</dbReference>
<evidence type="ECO:0000313" key="12">
    <source>
        <dbReference type="EMBL" id="KAF4325418.1"/>
    </source>
</evidence>
<sequence length="1114" mass="123743">MLHGADYNPEQWLRYPEVLEEDIRLMKLAKCNVMSVGIFSWVSLEPEEGVYTFEWLDQVLDRFAANGIYAFLATPSGARPAWMSAKYPEVLRVGANRVRNLHGFRHNHCYTSPVYREKVTAINTKLAERYSDHPAVIGWHISNEFGGDCHCDYCQEAFRGWVKNKYGTLDELNHSWWTTFWSHTVTDWSQVESPAPHGETQVHAMNLDWRRFVTDQTADFIVHETKPLKAKNPDLPVTTNLMEFYEGLNYWKFADILDFLSWDSYPTWHDADEEDTLASRIAMMHDIVRSIKGGQPFLLMESTPSSTNWQETSKLKRPGMHLLASLQAVAHGSDSVQYFQWRKSRGSSEKLHGAVVDHVGHEHTRVFQDVTDVGTALEGMQAVVGASVPAEVAIIFDWENRWAVKDSQGPRNIGVKYEQTVEWHYDAFWKKGVPVDVIDMDADLSKYKLLIAPMLYLVREGVGERIERFVENGGTFVATYWSGIVNENDLCFLGGFPGPLRKTLGIWSEEIDGLHDRDLNGVVPVKDNELQLNAEYDAFELCDLIHLEGAEALATYRSDFYAGRPALTVNRLGSGKAYYMATRFKAPFYDDFYGSLIADLGIERALETQLPAGVTAHIRTDGRADYVFVQNYTPETKQVKLDEQSYTDLLSGGAVEANFGEVASAISEAGGDIIAIDVISTNQDVSVRDLTVAVTDAQDNSKIIEGVRQLKGASIINVSDRTFLLHLGGKIEVTPKTPIHNREDLSRVYTPDVARVCSAISEEPGKAFSLTIKRNTVAVVSDGSAVLGLGNIGPRAAMPVMEGKAMLFKQFAGVDAFPICLDTQDTEEIIRTVKAISPAFGGINLEDISSPRCFEIERRLNEELDIPVFHDDQHGTAVVLYAGLINALKLVGKSITDVKIVVCGIGAAGVACSNILLSAGASRVVGVDREGALVRTNTYENEVWSDYAARTNPELETGSLREVIRGADVFIGLSRGNLLTREDVQTMAADPIVFAMANPVPEIMPSVVEDIVAVMATGRSDYPNQINNVLCFPGMFRAVLDCRASEINEEMKLAAAQAIASAISDEERTRYYIIPSVFNDKIVKSMRSRVIEAAVKTGVARRIPREQAREGGEV</sequence>
<accession>A0A8J4WBC0</accession>
<dbReference type="InterPro" id="IPR036291">
    <property type="entry name" value="NAD(P)-bd_dom_sf"/>
</dbReference>
<feature type="domain" description="Malic enzyme N-terminal" evidence="11">
    <location>
        <begin position="728"/>
        <end position="861"/>
    </location>
</feature>